<accession>A0A0A1TU75</accession>
<feature type="region of interest" description="Disordered" evidence="1">
    <location>
        <begin position="131"/>
        <end position="150"/>
    </location>
</feature>
<dbReference type="EMBL" id="KB207268">
    <property type="protein sequence ID" value="ELP83469.1"/>
    <property type="molecule type" value="Genomic_DNA"/>
</dbReference>
<proteinExistence type="predicted"/>
<sequence length="596" mass="69634">MEEINKRIVKRMTRTLYAEEYEFIVLKRDEPLHPEVIVTQQMLDALRPSKYPTKSAKRVRMIVREDIEEREEFNGFDRITVKNSVANEKVEKNDTKNMTKRLRMEKEEENTSHDFTKYFEVNKPNKLMEVESQQQNETTGENENGDDEPKLALREVRKKRMDEEQKRKDIADIVKEACPTLFSEKILFTPQDSMSEESANDDTQFLEYKNNLNYMSTSDDTELEYFDDGKSDTEIFTDDSESDEEPENSIVKVVKVDKVVKKARRPRLPRKLQKVETLNFGKGEKAKLVGKKKKVVDNERLRLMEIKQRILNDSVNDANKHVNDSMTVSQKVHYKIPRKPQPVVLIEEDPKEDKRPCQSIYSGYRTQFWNANYNSGYIEDLPPKRLITTNTDFGDDNFQNAFIEDFSKNSQVESTVIRNESRVIVEEEETTKIDTNLDAACIHSDKTSGKNSSNGEKGDVEETLNVCFDLNTDLDLNKEDNSGISIEECEHHEEQAQEKPEEYGTILMEVEKPDEVKQTQRSTVKTLFEEAQNAQDTYRRSAFVRYITAPKRSVIEPQKPFVANTQQTEHQVNTLSRETQRLEMLKKRKNLQRSYF</sequence>
<feature type="compositionally biased region" description="Polar residues" evidence="1">
    <location>
        <begin position="131"/>
        <end position="142"/>
    </location>
</feature>
<evidence type="ECO:0000313" key="2">
    <source>
        <dbReference type="EMBL" id="ELP83469.1"/>
    </source>
</evidence>
<dbReference type="RefSeq" id="XP_004182815.1">
    <property type="nucleotide sequence ID" value="XM_004182767.1"/>
</dbReference>
<keyword evidence="3" id="KW-1185">Reference proteome</keyword>
<dbReference type="VEuPathDB" id="AmoebaDB:EIN_376140"/>
<evidence type="ECO:0000313" key="3">
    <source>
        <dbReference type="Proteomes" id="UP000014680"/>
    </source>
</evidence>
<dbReference type="KEGG" id="eiv:EIN_376140"/>
<reference evidence="2 3" key="1">
    <citation type="submission" date="2012-10" db="EMBL/GenBank/DDBJ databases">
        <authorList>
            <person name="Zafar N."/>
            <person name="Inman J."/>
            <person name="Hall N."/>
            <person name="Lorenzi H."/>
            <person name="Caler E."/>
        </authorList>
    </citation>
    <scope>NUCLEOTIDE SEQUENCE [LARGE SCALE GENOMIC DNA]</scope>
    <source>
        <strain evidence="2 3">IP1</strain>
    </source>
</reference>
<dbReference type="Proteomes" id="UP000014680">
    <property type="component" value="Unassembled WGS sequence"/>
</dbReference>
<dbReference type="GeneID" id="14882404"/>
<protein>
    <submittedName>
        <fullName evidence="2">Uncharacterized protein</fullName>
    </submittedName>
</protein>
<evidence type="ECO:0000256" key="1">
    <source>
        <dbReference type="SAM" id="MobiDB-lite"/>
    </source>
</evidence>
<organism evidence="2 3">
    <name type="scientific">Entamoeba invadens IP1</name>
    <dbReference type="NCBI Taxonomy" id="370355"/>
    <lineage>
        <taxon>Eukaryota</taxon>
        <taxon>Amoebozoa</taxon>
        <taxon>Evosea</taxon>
        <taxon>Archamoebae</taxon>
        <taxon>Mastigamoebida</taxon>
        <taxon>Entamoebidae</taxon>
        <taxon>Entamoeba</taxon>
    </lineage>
</organism>
<name>A0A0A1TU75_ENTIV</name>
<dbReference type="AlphaFoldDB" id="A0A0A1TU75"/>
<gene>
    <name evidence="2" type="ORF">EIN_376140</name>
</gene>